<dbReference type="STRING" id="1838285.SCAL_000288"/>
<feature type="transmembrane region" description="Helical" evidence="12">
    <location>
        <begin position="623"/>
        <end position="641"/>
    </location>
</feature>
<feature type="transmembrane region" description="Helical" evidence="12">
    <location>
        <begin position="251"/>
        <end position="278"/>
    </location>
</feature>
<evidence type="ECO:0000256" key="10">
    <source>
        <dbReference type="ARBA" id="ARBA00022989"/>
    </source>
</evidence>
<dbReference type="Gene3D" id="3.40.50.1000">
    <property type="entry name" value="HAD superfamily/HAD-like"/>
    <property type="match status" value="1"/>
</dbReference>
<evidence type="ECO:0000256" key="5">
    <source>
        <dbReference type="ARBA" id="ARBA00022723"/>
    </source>
</evidence>
<evidence type="ECO:0000256" key="7">
    <source>
        <dbReference type="ARBA" id="ARBA00022840"/>
    </source>
</evidence>
<keyword evidence="6" id="KW-0547">Nucleotide-binding</keyword>
<dbReference type="InterPro" id="IPR023299">
    <property type="entry name" value="ATPase_P-typ_cyto_dom_N"/>
</dbReference>
<dbReference type="GO" id="GO:0046872">
    <property type="term" value="F:metal ion binding"/>
    <property type="evidence" value="ECO:0007669"/>
    <property type="project" value="UniProtKB-KW"/>
</dbReference>
<dbReference type="AlphaFoldDB" id="A0A1F2PCK6"/>
<dbReference type="FunFam" id="3.40.1110.10:FF:000005">
    <property type="entry name" value="Plasma membrane ATPase"/>
    <property type="match status" value="1"/>
</dbReference>
<evidence type="ECO:0000256" key="11">
    <source>
        <dbReference type="ARBA" id="ARBA00023136"/>
    </source>
</evidence>
<dbReference type="InterPro" id="IPR023214">
    <property type="entry name" value="HAD_sf"/>
</dbReference>
<keyword evidence="8" id="KW-0460">Magnesium</keyword>
<dbReference type="InterPro" id="IPR001757">
    <property type="entry name" value="P_typ_ATPase"/>
</dbReference>
<dbReference type="GO" id="GO:0016020">
    <property type="term" value="C:membrane"/>
    <property type="evidence" value="ECO:0007669"/>
    <property type="project" value="UniProtKB-SubCell"/>
</dbReference>
<dbReference type="SFLD" id="SFLDG00002">
    <property type="entry name" value="C1.7:_P-type_atpase_like"/>
    <property type="match status" value="1"/>
</dbReference>
<dbReference type="EMBL" id="LYOS01000001">
    <property type="protein sequence ID" value="OFV68612.1"/>
    <property type="molecule type" value="Genomic_DNA"/>
</dbReference>
<keyword evidence="7" id="KW-0067">ATP-binding</keyword>
<keyword evidence="15" id="KW-1185">Reference proteome</keyword>
<keyword evidence="11 12" id="KW-0472">Membrane</keyword>
<dbReference type="InterPro" id="IPR008250">
    <property type="entry name" value="ATPase_P-typ_transduc_dom_A_sf"/>
</dbReference>
<dbReference type="InterPro" id="IPR059000">
    <property type="entry name" value="ATPase_P-type_domA"/>
</dbReference>
<keyword evidence="5" id="KW-0479">Metal-binding</keyword>
<evidence type="ECO:0000313" key="14">
    <source>
        <dbReference type="EMBL" id="OFV68612.1"/>
    </source>
</evidence>
<dbReference type="CDD" id="cd02076">
    <property type="entry name" value="P-type_ATPase_H"/>
    <property type="match status" value="1"/>
</dbReference>
<dbReference type="PRINTS" id="PR00119">
    <property type="entry name" value="CATATPASE"/>
</dbReference>
<dbReference type="Pfam" id="PF00690">
    <property type="entry name" value="Cation_ATPase_N"/>
    <property type="match status" value="1"/>
</dbReference>
<feature type="transmembrane region" description="Helical" evidence="12">
    <location>
        <begin position="661"/>
        <end position="682"/>
    </location>
</feature>
<feature type="transmembrane region" description="Helical" evidence="12">
    <location>
        <begin position="694"/>
        <end position="712"/>
    </location>
</feature>
<dbReference type="NCBIfam" id="TIGR01494">
    <property type="entry name" value="ATPase_P-type"/>
    <property type="match status" value="2"/>
</dbReference>
<proteinExistence type="inferred from homology"/>
<organism evidence="14 15">
    <name type="scientific">Candidatus Syntropharchaeum caldarium</name>
    <dbReference type="NCBI Taxonomy" id="1838285"/>
    <lineage>
        <taxon>Archaea</taxon>
        <taxon>Methanobacteriati</taxon>
        <taxon>Methanobacteriota</taxon>
        <taxon>Stenosarchaea group</taxon>
        <taxon>Methanomicrobia</taxon>
        <taxon>Methanosarcinales</taxon>
        <taxon>ANME-2 cluster</taxon>
        <taxon>Candidatus Syntropharchaeum</taxon>
    </lineage>
</organism>
<dbReference type="SMART" id="SM00831">
    <property type="entry name" value="Cation_ATPase_N"/>
    <property type="match status" value="1"/>
</dbReference>
<evidence type="ECO:0000256" key="1">
    <source>
        <dbReference type="ARBA" id="ARBA00004141"/>
    </source>
</evidence>
<dbReference type="Proteomes" id="UP000186940">
    <property type="component" value="Unassembled WGS sequence"/>
</dbReference>
<dbReference type="InterPro" id="IPR036412">
    <property type="entry name" value="HAD-like_sf"/>
</dbReference>
<dbReference type="GO" id="GO:0008553">
    <property type="term" value="F:P-type proton-exporting transporter activity"/>
    <property type="evidence" value="ECO:0007669"/>
    <property type="project" value="InterPro"/>
</dbReference>
<reference evidence="14" key="1">
    <citation type="submission" date="2016-05" db="EMBL/GenBank/DDBJ databases">
        <title>Microbial consortia oxidize butane by reversing methanogenesis.</title>
        <authorList>
            <person name="Laso-Perez R."/>
            <person name="Richter M."/>
            <person name="Wegener G."/>
            <person name="Musat F."/>
        </authorList>
    </citation>
    <scope>NUCLEOTIDE SEQUENCE [LARGE SCALE GENOMIC DNA]</scope>
    <source>
        <strain evidence="14">BOX2</strain>
    </source>
</reference>
<dbReference type="GO" id="GO:0016887">
    <property type="term" value="F:ATP hydrolysis activity"/>
    <property type="evidence" value="ECO:0007669"/>
    <property type="project" value="InterPro"/>
</dbReference>
<protein>
    <submittedName>
        <fullName evidence="14">Plasma-membrane proton-efflux P-type ATPase</fullName>
    </submittedName>
</protein>
<dbReference type="SFLD" id="SFLDS00003">
    <property type="entry name" value="Haloacid_Dehalogenase"/>
    <property type="match status" value="1"/>
</dbReference>
<keyword evidence="3" id="KW-0597">Phosphoprotein</keyword>
<evidence type="ECO:0000256" key="3">
    <source>
        <dbReference type="ARBA" id="ARBA00022553"/>
    </source>
</evidence>
<comment type="caution">
    <text evidence="14">The sequence shown here is derived from an EMBL/GenBank/DDBJ whole genome shotgun (WGS) entry which is preliminary data.</text>
</comment>
<keyword evidence="9" id="KW-1278">Translocase</keyword>
<keyword evidence="10 12" id="KW-1133">Transmembrane helix</keyword>
<dbReference type="GO" id="GO:0120029">
    <property type="term" value="P:proton export across plasma membrane"/>
    <property type="evidence" value="ECO:0007669"/>
    <property type="project" value="InterPro"/>
</dbReference>
<comment type="similarity">
    <text evidence="2">Belongs to the cation transport ATPase (P-type) (TC 3.A.3) family. Type IIIA subfamily.</text>
</comment>
<dbReference type="PANTHER" id="PTHR42861">
    <property type="entry name" value="CALCIUM-TRANSPORTING ATPASE"/>
    <property type="match status" value="1"/>
</dbReference>
<dbReference type="PRINTS" id="PR00120">
    <property type="entry name" value="HATPASE"/>
</dbReference>
<keyword evidence="4 12" id="KW-0812">Transmembrane</keyword>
<evidence type="ECO:0000256" key="2">
    <source>
        <dbReference type="ARBA" id="ARBA00008804"/>
    </source>
</evidence>
<dbReference type="Pfam" id="PF00122">
    <property type="entry name" value="E1-E2_ATPase"/>
    <property type="match status" value="1"/>
</dbReference>
<feature type="transmembrane region" description="Helical" evidence="12">
    <location>
        <begin position="724"/>
        <end position="749"/>
    </location>
</feature>
<feature type="transmembrane region" description="Helical" evidence="12">
    <location>
        <begin position="221"/>
        <end position="239"/>
    </location>
</feature>
<accession>A0A1F2PCK6</accession>
<dbReference type="NCBIfam" id="TIGR01647">
    <property type="entry name" value="ATPase-IIIA_H"/>
    <property type="match status" value="1"/>
</dbReference>
<dbReference type="SFLD" id="SFLDF00027">
    <property type="entry name" value="p-type_atpase"/>
    <property type="match status" value="1"/>
</dbReference>
<dbReference type="SUPFAM" id="SSF81653">
    <property type="entry name" value="Calcium ATPase, transduction domain A"/>
    <property type="match status" value="1"/>
</dbReference>
<feature type="transmembrane region" description="Helical" evidence="12">
    <location>
        <begin position="755"/>
        <end position="772"/>
    </location>
</feature>
<evidence type="ECO:0000256" key="4">
    <source>
        <dbReference type="ARBA" id="ARBA00022692"/>
    </source>
</evidence>
<gene>
    <name evidence="14" type="ORF">SCAL_000288</name>
</gene>
<dbReference type="PROSITE" id="PS00154">
    <property type="entry name" value="ATPASE_E1_E2"/>
    <property type="match status" value="1"/>
</dbReference>
<evidence type="ECO:0000256" key="9">
    <source>
        <dbReference type="ARBA" id="ARBA00022967"/>
    </source>
</evidence>
<dbReference type="GO" id="GO:0005524">
    <property type="term" value="F:ATP binding"/>
    <property type="evidence" value="ECO:0007669"/>
    <property type="project" value="UniProtKB-KW"/>
</dbReference>
<feature type="transmembrane region" description="Helical" evidence="12">
    <location>
        <begin position="71"/>
        <end position="87"/>
    </location>
</feature>
<name>A0A1F2PCK6_9EURY</name>
<feature type="transmembrane region" description="Helical" evidence="12">
    <location>
        <begin position="43"/>
        <end position="65"/>
    </location>
</feature>
<evidence type="ECO:0000256" key="8">
    <source>
        <dbReference type="ARBA" id="ARBA00022842"/>
    </source>
</evidence>
<dbReference type="Gene3D" id="1.20.1110.10">
    <property type="entry name" value="Calcium-transporting ATPase, transmembrane domain"/>
    <property type="match status" value="1"/>
</dbReference>
<dbReference type="InterPro" id="IPR004014">
    <property type="entry name" value="ATPase_P-typ_cation-transptr_N"/>
</dbReference>
<dbReference type="SUPFAM" id="SSF81665">
    <property type="entry name" value="Calcium ATPase, transmembrane domain M"/>
    <property type="match status" value="1"/>
</dbReference>
<dbReference type="Gene3D" id="2.70.150.10">
    <property type="entry name" value="Calcium-transporting ATPase, cytoplasmic transduction domain A"/>
    <property type="match status" value="1"/>
</dbReference>
<sequence>MKDDSGESEASVTGLSEDEAAKRIEKFGYNEIPEKKVHPLLKFLSYFWGPIAWMIEIAAILSAIIGDWTDFVIILVLLLLNGVVGFWEEHKAENVVALLKQKLAIRSMVLRDGKWRDIPARELVPGDIVRVKIGEIIPADLKLIEGGYLTVDESALTGESLPVEKRAGDIAYSGSVVTRGEMLAVVTATGSDTFFGRTVQLVEEAGTVSSFQKMVIKVGDYLIIMALILISFTFIVAIYRGESLLEMATFALVLMVAAIPAALPAVLSITMAVGALNLARKSAVVTKLVSIEELAGVDVLCADKTGTLTMNQLTTGDPVTFNGYTDEELALYAALASEGEDAIDKAILKLVDELKVEDKVKEYRQVSFTPFDPVIKRTEAEVSDGEDFKVTKGAPQVIIGLCGGNLEAERVVEDFAAEGYRSIAVARTKEGKWELVGIIPLFDPPRPDAPSAIEEIKDLGVKVKMLTGDNIAIARHIAEILNLGRNILPIRDILKLKREAEVEHLIEEADGFSEVFPEHKYRIVGYLQKRGHLVGMTGDGVNDAPALKRADCGIAVAGATDAARAAAGVVSLEPGISIIRDAIEEARRIFQRMESYVIYRITETIRVLFFIVFAILIFNFYPITALMIVLLAVLNDAPILAIAYDNVKKLKEPARWDLEKIILLSTLLGFVGVISSFLLFYIGDKILLLGRPELQSFIFLKLAVAGHLTIFVTRKRDRLWKKPYPGGILFWSAIATKILATLIVVYGILVTPIGWKLAGLIWGYAIVWMLIADQAKMMAIRRLGEF</sequence>
<dbReference type="PATRIC" id="fig|1838285.3.peg.291"/>
<comment type="subcellular location">
    <subcellularLocation>
        <location evidence="1">Membrane</location>
        <topology evidence="1">Multi-pass membrane protein</topology>
    </subcellularLocation>
</comment>
<dbReference type="SUPFAM" id="SSF56784">
    <property type="entry name" value="HAD-like"/>
    <property type="match status" value="1"/>
</dbReference>
<dbReference type="InterPro" id="IPR023298">
    <property type="entry name" value="ATPase_P-typ_TM_dom_sf"/>
</dbReference>
<evidence type="ECO:0000256" key="12">
    <source>
        <dbReference type="SAM" id="Phobius"/>
    </source>
</evidence>
<dbReference type="Gene3D" id="3.40.1110.10">
    <property type="entry name" value="Calcium-transporting ATPase, cytoplasmic domain N"/>
    <property type="match status" value="1"/>
</dbReference>
<dbReference type="Pfam" id="PF00702">
    <property type="entry name" value="Hydrolase"/>
    <property type="match status" value="1"/>
</dbReference>
<feature type="domain" description="Cation-transporting P-type ATPase N-terminal" evidence="13">
    <location>
        <begin position="6"/>
        <end position="67"/>
    </location>
</feature>
<evidence type="ECO:0000256" key="6">
    <source>
        <dbReference type="ARBA" id="ARBA00022741"/>
    </source>
</evidence>
<dbReference type="InterPro" id="IPR018303">
    <property type="entry name" value="ATPase_P-typ_P_site"/>
</dbReference>
<dbReference type="InterPro" id="IPR006534">
    <property type="entry name" value="P-type_ATPase_IIIA"/>
</dbReference>
<dbReference type="InterPro" id="IPR044492">
    <property type="entry name" value="P_typ_ATPase_HD_dom"/>
</dbReference>
<evidence type="ECO:0000259" key="13">
    <source>
        <dbReference type="SMART" id="SM00831"/>
    </source>
</evidence>
<dbReference type="FunFam" id="3.40.50.1000:FF:000211">
    <property type="entry name" value="Plasma membrane ATPase"/>
    <property type="match status" value="1"/>
</dbReference>
<evidence type="ECO:0000313" key="15">
    <source>
        <dbReference type="Proteomes" id="UP000186940"/>
    </source>
</evidence>
<feature type="transmembrane region" description="Helical" evidence="12">
    <location>
        <begin position="597"/>
        <end position="617"/>
    </location>
</feature>
<dbReference type="FunFam" id="2.70.150.10:FF:000042">
    <property type="entry name" value="Plasma membrane ATPase"/>
    <property type="match status" value="1"/>
</dbReference>